<gene>
    <name evidence="1" type="ORF">HDF23_003142</name>
</gene>
<organism evidence="1 2">
    <name type="scientific">Mucilaginibacter lappiensis</name>
    <dbReference type="NCBI Taxonomy" id="354630"/>
    <lineage>
        <taxon>Bacteria</taxon>
        <taxon>Pseudomonadati</taxon>
        <taxon>Bacteroidota</taxon>
        <taxon>Sphingobacteriia</taxon>
        <taxon>Sphingobacteriales</taxon>
        <taxon>Sphingobacteriaceae</taxon>
        <taxon>Mucilaginibacter</taxon>
    </lineage>
</organism>
<proteinExistence type="predicted"/>
<reference evidence="1 2" key="1">
    <citation type="submission" date="2020-08" db="EMBL/GenBank/DDBJ databases">
        <title>Genomic Encyclopedia of Type Strains, Phase IV (KMG-V): Genome sequencing to study the core and pangenomes of soil and plant-associated prokaryotes.</title>
        <authorList>
            <person name="Whitman W."/>
        </authorList>
    </citation>
    <scope>NUCLEOTIDE SEQUENCE [LARGE SCALE GENOMIC DNA]</scope>
    <source>
        <strain evidence="1 2">ANJLi2</strain>
    </source>
</reference>
<protein>
    <submittedName>
        <fullName evidence="1">Uncharacterized protein</fullName>
    </submittedName>
</protein>
<dbReference type="EMBL" id="JACHCB010000007">
    <property type="protein sequence ID" value="MBB6110386.1"/>
    <property type="molecule type" value="Genomic_DNA"/>
</dbReference>
<evidence type="ECO:0000313" key="2">
    <source>
        <dbReference type="Proteomes" id="UP000541583"/>
    </source>
</evidence>
<keyword evidence="2" id="KW-1185">Reference proteome</keyword>
<sequence>MLLIGFRISSEATALVAERPDGKNKFKKAAIISNQKFKENSEDEMTLTLSPGAVLLTEERKNKHFVFLKPFPLERVG</sequence>
<evidence type="ECO:0000313" key="1">
    <source>
        <dbReference type="EMBL" id="MBB6110386.1"/>
    </source>
</evidence>
<comment type="caution">
    <text evidence="1">The sequence shown here is derived from an EMBL/GenBank/DDBJ whole genome shotgun (WGS) entry which is preliminary data.</text>
</comment>
<dbReference type="Proteomes" id="UP000541583">
    <property type="component" value="Unassembled WGS sequence"/>
</dbReference>
<name>A0ABR6PQ46_9SPHI</name>
<dbReference type="RefSeq" id="WP_076373907.1">
    <property type="nucleotide sequence ID" value="NZ_FTMG01000006.1"/>
</dbReference>
<accession>A0ABR6PQ46</accession>